<dbReference type="CDD" id="cd00156">
    <property type="entry name" value="REC"/>
    <property type="match status" value="1"/>
</dbReference>
<protein>
    <submittedName>
        <fullName evidence="4">Response regulator receiver domain-containing protein</fullName>
    </submittedName>
</protein>
<dbReference type="PANTHER" id="PTHR44591">
    <property type="entry name" value="STRESS RESPONSE REGULATOR PROTEIN 1"/>
    <property type="match status" value="1"/>
</dbReference>
<dbReference type="PANTHER" id="PTHR44591:SF3">
    <property type="entry name" value="RESPONSE REGULATORY DOMAIN-CONTAINING PROTEIN"/>
    <property type="match status" value="1"/>
</dbReference>
<dbReference type="EMBL" id="FMTS01000001">
    <property type="protein sequence ID" value="SCW35060.1"/>
    <property type="molecule type" value="Genomic_DNA"/>
</dbReference>
<keyword evidence="1 2" id="KW-0597">Phosphoprotein</keyword>
<dbReference type="InterPro" id="IPR001789">
    <property type="entry name" value="Sig_transdc_resp-reg_receiver"/>
</dbReference>
<name>A0A1G4PRY3_9CAUL</name>
<organism evidence="4 5">
    <name type="scientific">Asticcacaulis taihuensis</name>
    <dbReference type="NCBI Taxonomy" id="260084"/>
    <lineage>
        <taxon>Bacteria</taxon>
        <taxon>Pseudomonadati</taxon>
        <taxon>Pseudomonadota</taxon>
        <taxon>Alphaproteobacteria</taxon>
        <taxon>Caulobacterales</taxon>
        <taxon>Caulobacteraceae</taxon>
        <taxon>Asticcacaulis</taxon>
    </lineage>
</organism>
<keyword evidence="5" id="KW-1185">Reference proteome</keyword>
<evidence type="ECO:0000256" key="1">
    <source>
        <dbReference type="ARBA" id="ARBA00022553"/>
    </source>
</evidence>
<evidence type="ECO:0000259" key="3">
    <source>
        <dbReference type="PROSITE" id="PS50110"/>
    </source>
</evidence>
<dbReference type="RefSeq" id="WP_090643514.1">
    <property type="nucleotide sequence ID" value="NZ_CBCRYE010000001.1"/>
</dbReference>
<dbReference type="AlphaFoldDB" id="A0A1G4PRY3"/>
<evidence type="ECO:0000256" key="2">
    <source>
        <dbReference type="PROSITE-ProRule" id="PRU00169"/>
    </source>
</evidence>
<sequence length="263" mass="28077">MPVSAGTVLVLEDSRVQAQLISRMLTPLGWSAVLSFDHKMVFQQLRASRVDLLLLDVYVDDGNTLTLLPEIRELAPGVPIAIMSAGGAGGAALNSTLNAARRAQADFVLPKPFAPDDLAIILDEAAKMRRAPVRPKHVLVVDDCRVVRKLTTVALAEEGYRISEARSMEEAFDRVDIAHVDVVITDIFMPGMGGIEGIQIIKSTWPKVAIVAMSAGSDNRVGNAQALSAAKYMGADALLPKPFSASDLTYLIEAILGEACAVA</sequence>
<feature type="modified residue" description="4-aspartylphosphate" evidence="2">
    <location>
        <position position="56"/>
    </location>
</feature>
<dbReference type="STRING" id="260084.SAMN02927928_0616"/>
<dbReference type="SMART" id="SM00448">
    <property type="entry name" value="REC"/>
    <property type="match status" value="2"/>
</dbReference>
<reference evidence="5" key="1">
    <citation type="submission" date="2016-10" db="EMBL/GenBank/DDBJ databases">
        <authorList>
            <person name="Varghese N."/>
            <person name="Submissions S."/>
        </authorList>
    </citation>
    <scope>NUCLEOTIDE SEQUENCE [LARGE SCALE GENOMIC DNA]</scope>
    <source>
        <strain evidence="5">CGMCC 1.3431</strain>
    </source>
</reference>
<dbReference type="SUPFAM" id="SSF52172">
    <property type="entry name" value="CheY-like"/>
    <property type="match status" value="2"/>
</dbReference>
<feature type="modified residue" description="4-aspartylphosphate" evidence="2">
    <location>
        <position position="186"/>
    </location>
</feature>
<accession>A0A1G4PRY3</accession>
<evidence type="ECO:0000313" key="4">
    <source>
        <dbReference type="EMBL" id="SCW35060.1"/>
    </source>
</evidence>
<proteinExistence type="predicted"/>
<feature type="domain" description="Response regulatory" evidence="3">
    <location>
        <begin position="7"/>
        <end position="126"/>
    </location>
</feature>
<evidence type="ECO:0000313" key="5">
    <source>
        <dbReference type="Proteomes" id="UP000199150"/>
    </source>
</evidence>
<dbReference type="Gene3D" id="3.40.50.2300">
    <property type="match status" value="2"/>
</dbReference>
<feature type="domain" description="Response regulatory" evidence="3">
    <location>
        <begin position="137"/>
        <end position="256"/>
    </location>
</feature>
<dbReference type="CDD" id="cd17546">
    <property type="entry name" value="REC_hyHK_CKI1_RcsC-like"/>
    <property type="match status" value="1"/>
</dbReference>
<dbReference type="Proteomes" id="UP000199150">
    <property type="component" value="Unassembled WGS sequence"/>
</dbReference>
<dbReference type="InterPro" id="IPR050595">
    <property type="entry name" value="Bact_response_regulator"/>
</dbReference>
<dbReference type="PROSITE" id="PS50110">
    <property type="entry name" value="RESPONSE_REGULATORY"/>
    <property type="match status" value="2"/>
</dbReference>
<dbReference type="Pfam" id="PF00072">
    <property type="entry name" value="Response_reg"/>
    <property type="match status" value="2"/>
</dbReference>
<dbReference type="InterPro" id="IPR011006">
    <property type="entry name" value="CheY-like_superfamily"/>
</dbReference>
<dbReference type="GO" id="GO:0000160">
    <property type="term" value="P:phosphorelay signal transduction system"/>
    <property type="evidence" value="ECO:0007669"/>
    <property type="project" value="InterPro"/>
</dbReference>
<dbReference type="OrthoDB" id="7170810at2"/>
<gene>
    <name evidence="4" type="ORF">SAMN02927928_0616</name>
</gene>